<dbReference type="Gene3D" id="3.40.630.10">
    <property type="entry name" value="Zn peptidases"/>
    <property type="match status" value="1"/>
</dbReference>
<dbReference type="STRING" id="225164.V3YZM0"/>
<evidence type="ECO:0000256" key="3">
    <source>
        <dbReference type="ARBA" id="ARBA00011913"/>
    </source>
</evidence>
<dbReference type="SUPFAM" id="SSF53187">
    <property type="entry name" value="Zn-dependent exopeptidases"/>
    <property type="match status" value="1"/>
</dbReference>
<dbReference type="PANTHER" id="PTHR45892">
    <property type="entry name" value="AMINOACYLASE-1"/>
    <property type="match status" value="1"/>
</dbReference>
<dbReference type="CDD" id="cd05646">
    <property type="entry name" value="M20_AcylaseI_like"/>
    <property type="match status" value="1"/>
</dbReference>
<evidence type="ECO:0000259" key="11">
    <source>
        <dbReference type="Pfam" id="PF07687"/>
    </source>
</evidence>
<feature type="active site" evidence="9">
    <location>
        <position position="79"/>
    </location>
</feature>
<dbReference type="OrthoDB" id="3064516at2759"/>
<dbReference type="InterPro" id="IPR052083">
    <property type="entry name" value="Aminoacylase-1_M20A"/>
</dbReference>
<dbReference type="InterPro" id="IPR011650">
    <property type="entry name" value="Peptidase_M20_dimer"/>
</dbReference>
<dbReference type="GO" id="GO:0006520">
    <property type="term" value="P:amino acid metabolic process"/>
    <property type="evidence" value="ECO:0007669"/>
    <property type="project" value="InterPro"/>
</dbReference>
<evidence type="ECO:0000256" key="4">
    <source>
        <dbReference type="ARBA" id="ARBA00022490"/>
    </source>
</evidence>
<dbReference type="MEROPS" id="M20.973"/>
<dbReference type="Pfam" id="PF01546">
    <property type="entry name" value="Peptidase_M20"/>
    <property type="match status" value="1"/>
</dbReference>
<dbReference type="Gene3D" id="1.10.150.900">
    <property type="match status" value="1"/>
</dbReference>
<dbReference type="RefSeq" id="XP_009065682.1">
    <property type="nucleotide sequence ID" value="XM_009067434.1"/>
</dbReference>
<dbReference type="InterPro" id="IPR002933">
    <property type="entry name" value="Peptidase_M20"/>
</dbReference>
<feature type="binding site" evidence="10">
    <location>
        <position position="109"/>
    </location>
    <ligand>
        <name>Zn(2+)</name>
        <dbReference type="ChEBI" id="CHEBI:29105"/>
        <label>2</label>
    </ligand>
</feature>
<dbReference type="PIRSF" id="PIRSF036696">
    <property type="entry name" value="ACY-1"/>
    <property type="match status" value="1"/>
</dbReference>
<evidence type="ECO:0000256" key="6">
    <source>
        <dbReference type="ARBA" id="ARBA00022801"/>
    </source>
</evidence>
<dbReference type="HOGENOM" id="CLU_021802_5_0_1"/>
<dbReference type="GeneID" id="20245228"/>
<dbReference type="GO" id="GO:0005737">
    <property type="term" value="C:cytoplasm"/>
    <property type="evidence" value="ECO:0007669"/>
    <property type="project" value="UniProtKB-SubCell"/>
</dbReference>
<dbReference type="PROSITE" id="PS00758">
    <property type="entry name" value="ARGE_DAPE_CPG2_1"/>
    <property type="match status" value="1"/>
</dbReference>
<sequence length="398" mass="45283">MSEEKEDPAVTNFRRYLRIETVQPHPKYDEAREYFRGQAEELQLPFHTVELVKGKEMCIITWPGSDASLQSVMLYSHIDVVPVFKEHWKVDPFSADKIDGKIYARGAQDMKCVGVQYIEAVRRIKKENQKFKRTIHIIFGPDEEIGGLEGMAKFIDLDEFKKLNIGFSLDEGLANPEDYFRVFYGERSAWWVKVNIKGAPGHGSTFIKNTAADKFNKIVNKFLDLRAEQEKRLESDPNLRLGDVTSVNLTMVEGGVQVNVVPAEMTACFDVRIPPTVNLVEFEAKIDAWCKEAGDDITVEYLHKGNASHMASTSPDDKWWSAFSTACQKLNIEIRPEIFPAGTDSRYVRNLGIPALGFSPMNNTPVLLHDHNEFLHEKIFLRGIEIYQQIIPALANVN</sequence>
<feature type="active site" description="Proton acceptor" evidence="9">
    <location>
        <position position="143"/>
    </location>
</feature>
<dbReference type="FunFam" id="3.40.630.10:FF:000019">
    <property type="entry name" value="Aminoacylase 1"/>
    <property type="match status" value="1"/>
</dbReference>
<dbReference type="PROSITE" id="PS00759">
    <property type="entry name" value="ARGE_DAPE_CPG2_2"/>
    <property type="match status" value="1"/>
</dbReference>
<dbReference type="PANTHER" id="PTHR45892:SF1">
    <property type="entry name" value="AMINOACYLASE-1"/>
    <property type="match status" value="1"/>
</dbReference>
<dbReference type="GO" id="GO:0046872">
    <property type="term" value="F:metal ion binding"/>
    <property type="evidence" value="ECO:0007669"/>
    <property type="project" value="UniProtKB-KW"/>
</dbReference>
<dbReference type="NCBIfam" id="TIGR01880">
    <property type="entry name" value="Ac-peptdase-euk"/>
    <property type="match status" value="1"/>
</dbReference>
<evidence type="ECO:0000256" key="10">
    <source>
        <dbReference type="PIRSR" id="PIRSR036696-2"/>
    </source>
</evidence>
<dbReference type="Proteomes" id="UP000030746">
    <property type="component" value="Unassembled WGS sequence"/>
</dbReference>
<keyword evidence="6" id="KW-0378">Hydrolase</keyword>
<evidence type="ECO:0000256" key="8">
    <source>
        <dbReference type="ARBA" id="ARBA00029656"/>
    </source>
</evidence>
<dbReference type="InterPro" id="IPR010159">
    <property type="entry name" value="N-acyl_aa_amidohydrolase"/>
</dbReference>
<dbReference type="Gene3D" id="3.30.70.360">
    <property type="match status" value="1"/>
</dbReference>
<dbReference type="OMA" id="MDCVETI"/>
<keyword evidence="7 10" id="KW-0862">Zinc</keyword>
<evidence type="ECO:0000256" key="7">
    <source>
        <dbReference type="ARBA" id="ARBA00022833"/>
    </source>
</evidence>
<evidence type="ECO:0000313" key="12">
    <source>
        <dbReference type="EMBL" id="ESO83653.1"/>
    </source>
</evidence>
<dbReference type="SUPFAM" id="SSF55031">
    <property type="entry name" value="Bacterial exopeptidase dimerisation domain"/>
    <property type="match status" value="1"/>
</dbReference>
<feature type="binding site" evidence="10">
    <location>
        <position position="171"/>
    </location>
    <ligand>
        <name>Zn(2+)</name>
        <dbReference type="ChEBI" id="CHEBI:29105"/>
        <label>1</label>
    </ligand>
</feature>
<dbReference type="GO" id="GO:0004046">
    <property type="term" value="F:aminoacylase activity"/>
    <property type="evidence" value="ECO:0007669"/>
    <property type="project" value="UniProtKB-EC"/>
</dbReference>
<evidence type="ECO:0000256" key="1">
    <source>
        <dbReference type="ARBA" id="ARBA00004496"/>
    </source>
</evidence>
<keyword evidence="5 10" id="KW-0479">Metal-binding</keyword>
<dbReference type="FunFam" id="1.10.150.900:FF:000001">
    <property type="entry name" value="Aminoacylase-1, putative"/>
    <property type="match status" value="1"/>
</dbReference>
<keyword evidence="13" id="KW-1185">Reference proteome</keyword>
<evidence type="ECO:0000256" key="9">
    <source>
        <dbReference type="PIRSR" id="PIRSR036696-1"/>
    </source>
</evidence>
<keyword evidence="4" id="KW-0963">Cytoplasm</keyword>
<proteinExistence type="inferred from homology"/>
<evidence type="ECO:0000313" key="13">
    <source>
        <dbReference type="Proteomes" id="UP000030746"/>
    </source>
</evidence>
<dbReference type="CTD" id="20245228"/>
<dbReference type="FunFam" id="3.30.70.360:FF:000005">
    <property type="entry name" value="Putative Aminoacylase-1"/>
    <property type="match status" value="1"/>
</dbReference>
<feature type="binding site" evidence="10">
    <location>
        <position position="109"/>
    </location>
    <ligand>
        <name>Zn(2+)</name>
        <dbReference type="ChEBI" id="CHEBI:29105"/>
        <label>1</label>
    </ligand>
</feature>
<feature type="binding site" evidence="10">
    <location>
        <position position="144"/>
    </location>
    <ligand>
        <name>Zn(2+)</name>
        <dbReference type="ChEBI" id="CHEBI:29105"/>
        <label>2</label>
    </ligand>
</feature>
<dbReference type="Pfam" id="PF07687">
    <property type="entry name" value="M20_dimer"/>
    <property type="match status" value="1"/>
</dbReference>
<feature type="binding site" evidence="10">
    <location>
        <position position="77"/>
    </location>
    <ligand>
        <name>Zn(2+)</name>
        <dbReference type="ChEBI" id="CHEBI:29105"/>
        <label>1</label>
    </ligand>
</feature>
<dbReference type="EC" id="3.5.1.14" evidence="3"/>
<dbReference type="AlphaFoldDB" id="V3YZM0"/>
<dbReference type="InterPro" id="IPR001261">
    <property type="entry name" value="ArgE/DapE_CS"/>
</dbReference>
<feature type="domain" description="Peptidase M20 dimerisation" evidence="11">
    <location>
        <begin position="184"/>
        <end position="294"/>
    </location>
</feature>
<reference evidence="12 13" key="1">
    <citation type="journal article" date="2013" name="Nature">
        <title>Insights into bilaterian evolution from three spiralian genomes.</title>
        <authorList>
            <person name="Simakov O."/>
            <person name="Marletaz F."/>
            <person name="Cho S.J."/>
            <person name="Edsinger-Gonzales E."/>
            <person name="Havlak P."/>
            <person name="Hellsten U."/>
            <person name="Kuo D.H."/>
            <person name="Larsson T."/>
            <person name="Lv J."/>
            <person name="Arendt D."/>
            <person name="Savage R."/>
            <person name="Osoegawa K."/>
            <person name="de Jong P."/>
            <person name="Grimwood J."/>
            <person name="Chapman J.A."/>
            <person name="Shapiro H."/>
            <person name="Aerts A."/>
            <person name="Otillar R.P."/>
            <person name="Terry A.Y."/>
            <person name="Boore J.L."/>
            <person name="Grigoriev I.V."/>
            <person name="Lindberg D.R."/>
            <person name="Seaver E.C."/>
            <person name="Weisblat D.A."/>
            <person name="Putnam N.H."/>
            <person name="Rokhsar D.S."/>
        </authorList>
    </citation>
    <scope>NUCLEOTIDE SEQUENCE [LARGE SCALE GENOMIC DNA]</scope>
</reference>
<gene>
    <name evidence="12" type="ORF">LOTGIDRAFT_197114</name>
</gene>
<protein>
    <recommendedName>
        <fullName evidence="3">N-acyl-aliphatic-L-amino acid amidohydrolase</fullName>
        <ecNumber evidence="3">3.5.1.14</ecNumber>
    </recommendedName>
    <alternativeName>
        <fullName evidence="8">N-acyl-L-amino-acid amidohydrolase</fullName>
    </alternativeName>
</protein>
<evidence type="ECO:0000256" key="5">
    <source>
        <dbReference type="ARBA" id="ARBA00022723"/>
    </source>
</evidence>
<feature type="binding site" evidence="10">
    <location>
        <position position="369"/>
    </location>
    <ligand>
        <name>Zn(2+)</name>
        <dbReference type="ChEBI" id="CHEBI:29105"/>
        <label>2</label>
    </ligand>
</feature>
<dbReference type="EMBL" id="KB203629">
    <property type="protein sequence ID" value="ESO83653.1"/>
    <property type="molecule type" value="Genomic_DNA"/>
</dbReference>
<accession>V3YZM0</accession>
<name>V3YZM0_LOTGI</name>
<comment type="similarity">
    <text evidence="2">Belongs to the peptidase M20A family.</text>
</comment>
<evidence type="ECO:0000256" key="2">
    <source>
        <dbReference type="ARBA" id="ARBA00006247"/>
    </source>
</evidence>
<organism evidence="12 13">
    <name type="scientific">Lottia gigantea</name>
    <name type="common">Giant owl limpet</name>
    <dbReference type="NCBI Taxonomy" id="225164"/>
    <lineage>
        <taxon>Eukaryota</taxon>
        <taxon>Metazoa</taxon>
        <taxon>Spiralia</taxon>
        <taxon>Lophotrochozoa</taxon>
        <taxon>Mollusca</taxon>
        <taxon>Gastropoda</taxon>
        <taxon>Patellogastropoda</taxon>
        <taxon>Lottioidea</taxon>
        <taxon>Lottiidae</taxon>
        <taxon>Lottia</taxon>
    </lineage>
</organism>
<comment type="cofactor">
    <cofactor evidence="10">
        <name>Zn(2+)</name>
        <dbReference type="ChEBI" id="CHEBI:29105"/>
    </cofactor>
    <text evidence="10">Binds 2 Zn(2+) ions per subunit.</text>
</comment>
<dbReference type="KEGG" id="lgi:LOTGIDRAFT_197114"/>
<comment type="subcellular location">
    <subcellularLocation>
        <location evidence="1">Cytoplasm</location>
    </subcellularLocation>
</comment>
<dbReference type="InterPro" id="IPR036264">
    <property type="entry name" value="Bact_exopeptidase_dim_dom"/>
</dbReference>